<dbReference type="Proteomes" id="UP000010808">
    <property type="component" value="Chromosome"/>
</dbReference>
<accession>L0R9D8</accession>
<sequence>MTCLMNTLLKFIGSFYESFTVPKVICALEVSCSGDISINGEVSSEVELALSTII</sequence>
<name>L0R9D8_9BACT</name>
<protein>
    <submittedName>
        <fullName evidence="1">Uncharacterized protein</fullName>
    </submittedName>
</protein>
<reference evidence="1 2" key="1">
    <citation type="submission" date="2012-10" db="EMBL/GenBank/DDBJ databases">
        <authorList>
            <person name="Genoscope - CEA"/>
        </authorList>
    </citation>
    <scope>NUCLEOTIDE SEQUENCE [LARGE SCALE GENOMIC DNA]</scope>
    <source>
        <strain evidence="2">AM13 / DSM 14728</strain>
    </source>
</reference>
<evidence type="ECO:0000313" key="1">
    <source>
        <dbReference type="EMBL" id="CCO22201.1"/>
    </source>
</evidence>
<keyword evidence="2" id="KW-1185">Reference proteome</keyword>
<dbReference type="PATRIC" id="fig|1121451.3.peg.206"/>
<gene>
    <name evidence="1" type="ORF">DESAM_10220</name>
</gene>
<organism evidence="1 2">
    <name type="scientific">Maridesulfovibrio hydrothermalis AM13 = DSM 14728</name>
    <dbReference type="NCBI Taxonomy" id="1121451"/>
    <lineage>
        <taxon>Bacteria</taxon>
        <taxon>Pseudomonadati</taxon>
        <taxon>Thermodesulfobacteriota</taxon>
        <taxon>Desulfovibrionia</taxon>
        <taxon>Desulfovibrionales</taxon>
        <taxon>Desulfovibrionaceae</taxon>
        <taxon>Maridesulfovibrio</taxon>
    </lineage>
</organism>
<proteinExistence type="predicted"/>
<evidence type="ECO:0000313" key="2">
    <source>
        <dbReference type="Proteomes" id="UP000010808"/>
    </source>
</evidence>
<dbReference type="EMBL" id="FO203522">
    <property type="protein sequence ID" value="CCO22201.1"/>
    <property type="molecule type" value="Genomic_DNA"/>
</dbReference>
<dbReference type="HOGENOM" id="CLU_3042717_0_0_7"/>
<dbReference type="STRING" id="1121451.DESAM_10220"/>
<dbReference type="AlphaFoldDB" id="L0R9D8"/>
<dbReference type="KEGG" id="dhy:DESAM_10220"/>